<keyword evidence="3" id="KW-1185">Reference proteome</keyword>
<dbReference type="InterPro" id="IPR021778">
    <property type="entry name" value="Se/S_carrier-like"/>
</dbReference>
<sequence>MDYCLITFSSSSGAIQAQRALKGHLPFQTMPVLREISASCGIAVRLAPDAADEARSLLSHSELRADEYAFYGISGHGPTLTAQPLFG</sequence>
<evidence type="ECO:0000313" key="3">
    <source>
        <dbReference type="Proteomes" id="UP000660021"/>
    </source>
</evidence>
<evidence type="ECO:0000259" key="1">
    <source>
        <dbReference type="Pfam" id="PF11823"/>
    </source>
</evidence>
<feature type="domain" description="Putative Se/S carrier protein-like" evidence="1">
    <location>
        <begin position="3"/>
        <end position="66"/>
    </location>
</feature>
<dbReference type="EMBL" id="JACOPR010000006">
    <property type="protein sequence ID" value="MBC5731225.1"/>
    <property type="molecule type" value="Genomic_DNA"/>
</dbReference>
<accession>A0ABR7HUP2</accession>
<proteinExistence type="predicted"/>
<evidence type="ECO:0000313" key="2">
    <source>
        <dbReference type="EMBL" id="MBC5731225.1"/>
    </source>
</evidence>
<comment type="caution">
    <text evidence="2">The sequence shown here is derived from an EMBL/GenBank/DDBJ whole genome shotgun (WGS) entry which is preliminary data.</text>
</comment>
<protein>
    <submittedName>
        <fullName evidence="2">DUF3343 domain-containing protein</fullName>
    </submittedName>
</protein>
<dbReference type="Pfam" id="PF11823">
    <property type="entry name" value="Se_S_carrier"/>
    <property type="match status" value="1"/>
</dbReference>
<dbReference type="Proteomes" id="UP000660021">
    <property type="component" value="Unassembled WGS sequence"/>
</dbReference>
<name>A0ABR7HUP2_9FIRM</name>
<reference evidence="2 3" key="1">
    <citation type="submission" date="2020-08" db="EMBL/GenBank/DDBJ databases">
        <title>Genome public.</title>
        <authorList>
            <person name="Liu C."/>
            <person name="Sun Q."/>
        </authorList>
    </citation>
    <scope>NUCLEOTIDE SEQUENCE [LARGE SCALE GENOMIC DNA]</scope>
    <source>
        <strain evidence="2 3">New-38</strain>
    </source>
</reference>
<dbReference type="RefSeq" id="WP_101691520.1">
    <property type="nucleotide sequence ID" value="NZ_JACOPR010000006.1"/>
</dbReference>
<organism evidence="2 3">
    <name type="scientific">Pseudoflavonifractor hominis</name>
    <dbReference type="NCBI Taxonomy" id="2763059"/>
    <lineage>
        <taxon>Bacteria</taxon>
        <taxon>Bacillati</taxon>
        <taxon>Bacillota</taxon>
        <taxon>Clostridia</taxon>
        <taxon>Eubacteriales</taxon>
        <taxon>Oscillospiraceae</taxon>
        <taxon>Pseudoflavonifractor</taxon>
    </lineage>
</organism>
<gene>
    <name evidence="2" type="ORF">H8S34_10335</name>
</gene>